<dbReference type="Gene3D" id="2.30.110.10">
    <property type="entry name" value="Electron Transport, Fmn-binding Protein, Chain A"/>
    <property type="match status" value="1"/>
</dbReference>
<evidence type="ECO:0000313" key="2">
    <source>
        <dbReference type="Proteomes" id="UP001235064"/>
    </source>
</evidence>
<keyword evidence="2" id="KW-1185">Reference proteome</keyword>
<protein>
    <submittedName>
        <fullName evidence="1">Nitroreductase family deazaflavin-dependent oxidoreductase</fullName>
    </submittedName>
</protein>
<organism evidence="1 2">
    <name type="scientific">Microbacterium candidum</name>
    <dbReference type="NCBI Taxonomy" id="3041922"/>
    <lineage>
        <taxon>Bacteria</taxon>
        <taxon>Bacillati</taxon>
        <taxon>Actinomycetota</taxon>
        <taxon>Actinomycetes</taxon>
        <taxon>Micrococcales</taxon>
        <taxon>Microbacteriaceae</taxon>
        <taxon>Microbacterium</taxon>
    </lineage>
</organism>
<name>A0ABT7N2Q1_9MICO</name>
<evidence type="ECO:0000313" key="1">
    <source>
        <dbReference type="EMBL" id="MDL9980941.1"/>
    </source>
</evidence>
<dbReference type="InterPro" id="IPR012349">
    <property type="entry name" value="Split_barrel_FMN-bd"/>
</dbReference>
<dbReference type="NCBIfam" id="TIGR00026">
    <property type="entry name" value="hi_GC_TIGR00026"/>
    <property type="match status" value="1"/>
</dbReference>
<comment type="caution">
    <text evidence="1">The sequence shown here is derived from an EMBL/GenBank/DDBJ whole genome shotgun (WGS) entry which is preliminary data.</text>
</comment>
<dbReference type="RefSeq" id="WP_286289923.1">
    <property type="nucleotide sequence ID" value="NZ_JASXSZ010000006.1"/>
</dbReference>
<gene>
    <name evidence="1" type="ORF">QSV35_16515</name>
</gene>
<dbReference type="EMBL" id="JASXSZ010000006">
    <property type="protein sequence ID" value="MDL9980941.1"/>
    <property type="molecule type" value="Genomic_DNA"/>
</dbReference>
<sequence>MARSFSHGLQKAFEPMAMALAGRRWFPLYAVVNHRGRTSGTAYRTPVAVVPTTDRDTILIGLPWGTGTNWARNVVAAGGADLGWKGRTVRTVDARIVDAVEATALTKGPFRPVVKRMPGAIVLHTAD</sequence>
<proteinExistence type="predicted"/>
<accession>A0ABT7N2Q1</accession>
<dbReference type="InterPro" id="IPR004378">
    <property type="entry name" value="F420H2_quin_Rdtase"/>
</dbReference>
<dbReference type="Proteomes" id="UP001235064">
    <property type="component" value="Unassembled WGS sequence"/>
</dbReference>
<reference evidence="1 2" key="1">
    <citation type="submission" date="2023-06" db="EMBL/GenBank/DDBJ databases">
        <title>Microbacterium sp. nov., isolated from a waste landfill.</title>
        <authorList>
            <person name="Wen W."/>
        </authorList>
    </citation>
    <scope>NUCLEOTIDE SEQUENCE [LARGE SCALE GENOMIC DNA]</scope>
    <source>
        <strain evidence="1 2">ASV49</strain>
    </source>
</reference>